<feature type="chain" id="PRO_5034536757" evidence="1">
    <location>
        <begin position="18"/>
        <end position="107"/>
    </location>
</feature>
<comment type="caution">
    <text evidence="2">The sequence shown here is derived from an EMBL/GenBank/DDBJ whole genome shotgun (WGS) entry which is preliminary data.</text>
</comment>
<organism evidence="2 3">
    <name type="scientific">Gigaspora margarita</name>
    <dbReference type="NCBI Taxonomy" id="4874"/>
    <lineage>
        <taxon>Eukaryota</taxon>
        <taxon>Fungi</taxon>
        <taxon>Fungi incertae sedis</taxon>
        <taxon>Mucoromycota</taxon>
        <taxon>Glomeromycotina</taxon>
        <taxon>Glomeromycetes</taxon>
        <taxon>Diversisporales</taxon>
        <taxon>Gigasporaceae</taxon>
        <taxon>Gigaspora</taxon>
    </lineage>
</organism>
<sequence>MISRLLLILLIIPSVFSINFKRAPFENCGSACTVSCGKNTAECMNKDCSRATFLGSVTFPSSCLDDVNKGCTVTCGTKCILVCTSCTITPTTTTGQGHPDCPAAFCS</sequence>
<accession>A0A8H3X9E7</accession>
<feature type="signal peptide" evidence="1">
    <location>
        <begin position="1"/>
        <end position="17"/>
    </location>
</feature>
<gene>
    <name evidence="2" type="ORF">F8M41_005845</name>
</gene>
<protein>
    <submittedName>
        <fullName evidence="2">Uncharacterized protein</fullName>
    </submittedName>
</protein>
<reference evidence="2 3" key="1">
    <citation type="journal article" date="2019" name="Environ. Microbiol.">
        <title>At the nexus of three kingdoms: the genome of the mycorrhizal fungus Gigaspora margarita provides insights into plant, endobacterial and fungal interactions.</title>
        <authorList>
            <person name="Venice F."/>
            <person name="Ghignone S."/>
            <person name="Salvioli di Fossalunga A."/>
            <person name="Amselem J."/>
            <person name="Novero M."/>
            <person name="Xianan X."/>
            <person name="Sedzielewska Toro K."/>
            <person name="Morin E."/>
            <person name="Lipzen A."/>
            <person name="Grigoriev I.V."/>
            <person name="Henrissat B."/>
            <person name="Martin F.M."/>
            <person name="Bonfante P."/>
        </authorList>
    </citation>
    <scope>NUCLEOTIDE SEQUENCE [LARGE SCALE GENOMIC DNA]</scope>
    <source>
        <strain evidence="2 3">BEG34</strain>
    </source>
</reference>
<dbReference type="AlphaFoldDB" id="A0A8H3X9E7"/>
<evidence type="ECO:0000313" key="3">
    <source>
        <dbReference type="Proteomes" id="UP000439903"/>
    </source>
</evidence>
<dbReference type="EMBL" id="WTPW01001564">
    <property type="protein sequence ID" value="KAF0428484.1"/>
    <property type="molecule type" value="Genomic_DNA"/>
</dbReference>
<keyword evidence="3" id="KW-1185">Reference proteome</keyword>
<proteinExistence type="predicted"/>
<dbReference type="Proteomes" id="UP000439903">
    <property type="component" value="Unassembled WGS sequence"/>
</dbReference>
<name>A0A8H3X9E7_GIGMA</name>
<keyword evidence="1" id="KW-0732">Signal</keyword>
<evidence type="ECO:0000256" key="1">
    <source>
        <dbReference type="SAM" id="SignalP"/>
    </source>
</evidence>
<evidence type="ECO:0000313" key="2">
    <source>
        <dbReference type="EMBL" id="KAF0428484.1"/>
    </source>
</evidence>